<evidence type="ECO:0000256" key="1">
    <source>
        <dbReference type="ARBA" id="ARBA00001946"/>
    </source>
</evidence>
<keyword evidence="7 19" id="KW-1003">Cell membrane</keyword>
<comment type="pathway">
    <text evidence="3 19">Cofactor biosynthesis; adenosylcobalamin biosynthesis; adenosylcobalamin from cob(II)yrinate a,c-diamide: step 7/7.</text>
</comment>
<evidence type="ECO:0000313" key="20">
    <source>
        <dbReference type="EMBL" id="KWX00564.1"/>
    </source>
</evidence>
<feature type="transmembrane region" description="Helical" evidence="19">
    <location>
        <begin position="113"/>
        <end position="133"/>
    </location>
</feature>
<dbReference type="EMBL" id="JYIJ01000018">
    <property type="protein sequence ID" value="KWX00564.1"/>
    <property type="molecule type" value="Genomic_DNA"/>
</dbReference>
<feature type="transmembrane region" description="Helical" evidence="19">
    <location>
        <begin position="173"/>
        <end position="202"/>
    </location>
</feature>
<name>A0A132MRZ5_9ACTN</name>
<evidence type="ECO:0000256" key="18">
    <source>
        <dbReference type="ARBA" id="ARBA00049504"/>
    </source>
</evidence>
<evidence type="ECO:0000256" key="7">
    <source>
        <dbReference type="ARBA" id="ARBA00022475"/>
    </source>
</evidence>
<evidence type="ECO:0000256" key="2">
    <source>
        <dbReference type="ARBA" id="ARBA00004651"/>
    </source>
</evidence>
<comment type="catalytic activity">
    <reaction evidence="18 19">
        <text>alpha-ribazole 5'-phosphate + adenosylcob(III)inamide-GDP = adenosylcob(III)alamin 5'-phosphate + GMP + H(+)</text>
        <dbReference type="Rhea" id="RHEA:23560"/>
        <dbReference type="ChEBI" id="CHEBI:15378"/>
        <dbReference type="ChEBI" id="CHEBI:57918"/>
        <dbReference type="ChEBI" id="CHEBI:58115"/>
        <dbReference type="ChEBI" id="CHEBI:60487"/>
        <dbReference type="ChEBI" id="CHEBI:60493"/>
        <dbReference type="EC" id="2.7.8.26"/>
    </reaction>
</comment>
<keyword evidence="9 19" id="KW-0808">Transferase</keyword>
<dbReference type="InterPro" id="IPR003805">
    <property type="entry name" value="CobS"/>
</dbReference>
<dbReference type="HAMAP" id="MF_00719">
    <property type="entry name" value="CobS"/>
    <property type="match status" value="1"/>
</dbReference>
<evidence type="ECO:0000256" key="14">
    <source>
        <dbReference type="ARBA" id="ARBA00025228"/>
    </source>
</evidence>
<evidence type="ECO:0000256" key="13">
    <source>
        <dbReference type="ARBA" id="ARBA00023136"/>
    </source>
</evidence>
<evidence type="ECO:0000256" key="15">
    <source>
        <dbReference type="ARBA" id="ARBA00032605"/>
    </source>
</evidence>
<evidence type="ECO:0000256" key="11">
    <source>
        <dbReference type="ARBA" id="ARBA00022842"/>
    </source>
</evidence>
<feature type="transmembrane region" description="Helical" evidence="19">
    <location>
        <begin position="139"/>
        <end position="161"/>
    </location>
</feature>
<organism evidence="20 21">
    <name type="scientific">Carbonactinospora thermoautotrophica</name>
    <dbReference type="NCBI Taxonomy" id="1469144"/>
    <lineage>
        <taxon>Bacteria</taxon>
        <taxon>Bacillati</taxon>
        <taxon>Actinomycetota</taxon>
        <taxon>Actinomycetes</taxon>
        <taxon>Kitasatosporales</taxon>
        <taxon>Carbonactinosporaceae</taxon>
        <taxon>Carbonactinospora</taxon>
    </lineage>
</organism>
<dbReference type="GO" id="GO:0051073">
    <property type="term" value="F:adenosylcobinamide-GDP ribazoletransferase activity"/>
    <property type="evidence" value="ECO:0007669"/>
    <property type="project" value="UniProtKB-UniRule"/>
</dbReference>
<evidence type="ECO:0000313" key="21">
    <source>
        <dbReference type="Proteomes" id="UP000070659"/>
    </source>
</evidence>
<comment type="subcellular location">
    <subcellularLocation>
        <location evidence="2 19">Cell membrane</location>
        <topology evidence="2 19">Multi-pass membrane protein</topology>
    </subcellularLocation>
</comment>
<dbReference type="GO" id="GO:0005886">
    <property type="term" value="C:plasma membrane"/>
    <property type="evidence" value="ECO:0007669"/>
    <property type="project" value="UniProtKB-SubCell"/>
</dbReference>
<comment type="caution">
    <text evidence="20">The sequence shown here is derived from an EMBL/GenBank/DDBJ whole genome shotgun (WGS) entry which is preliminary data.</text>
</comment>
<dbReference type="PANTHER" id="PTHR34148">
    <property type="entry name" value="ADENOSYLCOBINAMIDE-GDP RIBAZOLETRANSFERASE"/>
    <property type="match status" value="1"/>
</dbReference>
<keyword evidence="11 19" id="KW-0460">Magnesium</keyword>
<dbReference type="GO" id="GO:0008818">
    <property type="term" value="F:cobalamin 5'-phosphate synthase activity"/>
    <property type="evidence" value="ECO:0007669"/>
    <property type="project" value="UniProtKB-UniRule"/>
</dbReference>
<feature type="transmembrane region" description="Helical" evidence="19">
    <location>
        <begin position="208"/>
        <end position="225"/>
    </location>
</feature>
<comment type="similarity">
    <text evidence="4 19">Belongs to the CobS family.</text>
</comment>
<comment type="catalytic activity">
    <reaction evidence="17 19">
        <text>alpha-ribazole + adenosylcob(III)inamide-GDP = adenosylcob(III)alamin + GMP + H(+)</text>
        <dbReference type="Rhea" id="RHEA:16049"/>
        <dbReference type="ChEBI" id="CHEBI:10329"/>
        <dbReference type="ChEBI" id="CHEBI:15378"/>
        <dbReference type="ChEBI" id="CHEBI:18408"/>
        <dbReference type="ChEBI" id="CHEBI:58115"/>
        <dbReference type="ChEBI" id="CHEBI:60487"/>
        <dbReference type="EC" id="2.7.8.26"/>
    </reaction>
</comment>
<comment type="cofactor">
    <cofactor evidence="1 19">
        <name>Mg(2+)</name>
        <dbReference type="ChEBI" id="CHEBI:18420"/>
    </cofactor>
</comment>
<evidence type="ECO:0000256" key="8">
    <source>
        <dbReference type="ARBA" id="ARBA00022573"/>
    </source>
</evidence>
<proteinExistence type="inferred from homology"/>
<keyword evidence="12 19" id="KW-1133">Transmembrane helix</keyword>
<evidence type="ECO:0000256" key="16">
    <source>
        <dbReference type="ARBA" id="ARBA00032853"/>
    </source>
</evidence>
<dbReference type="Pfam" id="PF02654">
    <property type="entry name" value="CobS"/>
    <property type="match status" value="1"/>
</dbReference>
<comment type="function">
    <text evidence="14 19">Joins adenosylcobinamide-GDP and alpha-ribazole to generate adenosylcobalamin (Ado-cobalamin). Also synthesizes adenosylcobalamin 5'-phosphate from adenosylcobinamide-GDP and alpha-ribazole 5'-phosphate.</text>
</comment>
<accession>A0A132MRZ5</accession>
<evidence type="ECO:0000256" key="10">
    <source>
        <dbReference type="ARBA" id="ARBA00022692"/>
    </source>
</evidence>
<evidence type="ECO:0000256" key="6">
    <source>
        <dbReference type="ARBA" id="ARBA00015850"/>
    </source>
</evidence>
<evidence type="ECO:0000256" key="12">
    <source>
        <dbReference type="ARBA" id="ARBA00022989"/>
    </source>
</evidence>
<feature type="transmembrane region" description="Helical" evidence="19">
    <location>
        <begin position="64"/>
        <end position="83"/>
    </location>
</feature>
<dbReference type="EC" id="2.7.8.26" evidence="5 19"/>
<keyword evidence="10 19" id="KW-0812">Transmembrane</keyword>
<dbReference type="PANTHER" id="PTHR34148:SF1">
    <property type="entry name" value="ADENOSYLCOBINAMIDE-GDP RIBAZOLETRANSFERASE"/>
    <property type="match status" value="1"/>
</dbReference>
<keyword evidence="13 19" id="KW-0472">Membrane</keyword>
<feature type="transmembrane region" description="Helical" evidence="19">
    <location>
        <begin position="237"/>
        <end position="257"/>
    </location>
</feature>
<evidence type="ECO:0000256" key="19">
    <source>
        <dbReference type="HAMAP-Rule" id="MF_00719"/>
    </source>
</evidence>
<sequence length="258" mass="25053">MAAGVSVLDALRLAVGTLSAVPVRVGRADRDTAGRAMVWAPAVGALLGGAAGGVAWLASTLGTAPLLTAAVAVATLAALTRGLHLDGLADVADGLGSGRPAEEALRIMKASDIGPFGVVTLVLALLVQVAALAEAFDAGYGGVALVTSAATGRLAITWACVRGVPAARPEGLGAWVAGTVPVPVATAATAVLLVAATLLGLLGGPYPAQWLLAPLAGLAAAAVLLHRAVRRLGGITGDVLGALAETAATVTLLALALG</sequence>
<dbReference type="Proteomes" id="UP000070659">
    <property type="component" value="Unassembled WGS sequence"/>
</dbReference>
<evidence type="ECO:0000256" key="4">
    <source>
        <dbReference type="ARBA" id="ARBA00010561"/>
    </source>
</evidence>
<dbReference type="AlphaFoldDB" id="A0A132MRZ5"/>
<dbReference type="GO" id="GO:0009236">
    <property type="term" value="P:cobalamin biosynthetic process"/>
    <property type="evidence" value="ECO:0007669"/>
    <property type="project" value="UniProtKB-UniRule"/>
</dbReference>
<dbReference type="PATRIC" id="fig|1469144.8.peg.2100"/>
<evidence type="ECO:0000256" key="9">
    <source>
        <dbReference type="ARBA" id="ARBA00022679"/>
    </source>
</evidence>
<reference evidence="20 21" key="1">
    <citation type="submission" date="2015-02" db="EMBL/GenBank/DDBJ databases">
        <title>Physiological reanalysis, assessment of diazotrophy, and genome sequences of multiple isolates of Streptomyces thermoautotrophicus.</title>
        <authorList>
            <person name="MacKellar D.C."/>
            <person name="Lieber L."/>
            <person name="Norman J."/>
            <person name="Bolger A."/>
            <person name="Tobin C."/>
            <person name="Murray J.W."/>
            <person name="Prell J."/>
        </authorList>
    </citation>
    <scope>NUCLEOTIDE SEQUENCE [LARGE SCALE GENOMIC DNA]</scope>
    <source>
        <strain evidence="20 21">UBT1</strain>
    </source>
</reference>
<dbReference type="UniPathway" id="UPA00148">
    <property type="reaction ID" value="UER00238"/>
</dbReference>
<keyword evidence="8 19" id="KW-0169">Cobalamin biosynthesis</keyword>
<gene>
    <name evidence="19" type="primary">cobS</name>
    <name evidence="20" type="ORF">TH66_15390</name>
</gene>
<evidence type="ECO:0000256" key="5">
    <source>
        <dbReference type="ARBA" id="ARBA00013200"/>
    </source>
</evidence>
<protein>
    <recommendedName>
        <fullName evidence="6 19">Adenosylcobinamide-GDP ribazoletransferase</fullName>
        <ecNumber evidence="5 19">2.7.8.26</ecNumber>
    </recommendedName>
    <alternativeName>
        <fullName evidence="16 19">Cobalamin synthase</fullName>
    </alternativeName>
    <alternativeName>
        <fullName evidence="15 19">Cobalamin-5'-phosphate synthase</fullName>
    </alternativeName>
</protein>
<evidence type="ECO:0000256" key="3">
    <source>
        <dbReference type="ARBA" id="ARBA00004663"/>
    </source>
</evidence>
<feature type="transmembrane region" description="Helical" evidence="19">
    <location>
        <begin position="36"/>
        <end position="58"/>
    </location>
</feature>
<evidence type="ECO:0000256" key="17">
    <source>
        <dbReference type="ARBA" id="ARBA00048623"/>
    </source>
</evidence>